<dbReference type="GO" id="GO:0030488">
    <property type="term" value="P:tRNA methylation"/>
    <property type="evidence" value="ECO:0007669"/>
    <property type="project" value="TreeGrafter"/>
</dbReference>
<dbReference type="PANTHER" id="PTHR11806:SF0">
    <property type="entry name" value="PROTEIN MTO1 HOMOLOG, MITOCHONDRIAL"/>
    <property type="match status" value="1"/>
</dbReference>
<keyword evidence="6 12" id="KW-0285">Flavoprotein</keyword>
<dbReference type="FunFam" id="1.10.150.570:FF:000001">
    <property type="entry name" value="tRNA uridine 5-carboxymethylaminomethyl modification enzyme MnmG"/>
    <property type="match status" value="1"/>
</dbReference>
<comment type="similarity">
    <text evidence="3 12">Belongs to the MnmG family.</text>
</comment>
<dbReference type="Pfam" id="PF13932">
    <property type="entry name" value="SAM_GIDA_C"/>
    <property type="match status" value="1"/>
</dbReference>
<dbReference type="RefSeq" id="WP_079426872.1">
    <property type="nucleotide sequence ID" value="NZ_MZGV01000053.1"/>
</dbReference>
<dbReference type="InterPro" id="IPR020595">
    <property type="entry name" value="MnmG-rel_CS"/>
</dbReference>
<dbReference type="InterPro" id="IPR036188">
    <property type="entry name" value="FAD/NAD-bd_sf"/>
</dbReference>
<keyword evidence="5 12" id="KW-0963">Cytoplasm</keyword>
<dbReference type="STRING" id="1450648.CLORY_35070"/>
<sequence length="631" mass="71028">MSYFGGEYEAIVVGAGHAGCEAALACARMGHKTLLCTMNLDSIAFMPCNPNIGGTAKGHIVREIDALGGEMGVNIDNTYIQSRMLNTSKGPAVHSLRAQADKKKYQFRMKHVLEQQENLYIKQIEVISLDVEKDKVKGVITKNGAYYSGKVIILATGVYLKSKIIIGEVNYSGGPNGMFAADGLSQSLIDNGITIRRFKTGTPSRVNKRSIDFSKMVIQSGDEVVTPFSFMSGDIERDQVPCYLTYTNEETHDVIRNNINRSPIYNGSIAGIGPRYCPSIEDKVMRFPDKDRHQIFIEPEGENTEEMYVQGMSSSLPEEVQVKMLRTIEGLENVEIMRTAYAIEYDCIDSTQLKLSLEFKAIEGLFGAGQINGTSGYEEAAGQGLIAGINAALKLEEREPLILKRSESYIGVLIDDLITKGTNEPYRMMTSRAEYRLLLRQDNADLRLTEKGYDVGLVSKERYAKFLNRKKAIEDEIDRLKKLQITNKKEVNDILINLNSTDLKKPISLYELIKRPELDYQSVIELDKDRPVLSRDIIEEIDIISKYEGYIEKQLEQVKQFSKYENKIIPPDIDYNDVNSLRIEAKQKLGKIRPLNIGQASRISGVSPADINVLLIYIEQYNKKVGKDWKR</sequence>
<comment type="caution">
    <text evidence="12">Lacks conserved residue(s) required for the propagation of feature annotation.</text>
</comment>
<comment type="function">
    <text evidence="2 12">NAD-binding protein involved in the addition of a carboxymethylaminomethyl (cmnm) group at the wobble position (U34) of certain tRNAs, forming tRNA-cmnm(5)s(2)U34.</text>
</comment>
<accession>A0A1V4IFE2</accession>
<evidence type="ECO:0000256" key="11">
    <source>
        <dbReference type="ARBA" id="ARBA00031800"/>
    </source>
</evidence>
<dbReference type="FunFam" id="1.10.10.1800:FF:000001">
    <property type="entry name" value="tRNA uridine 5-carboxymethylaminomethyl modification enzyme MnmG"/>
    <property type="match status" value="1"/>
</dbReference>
<protein>
    <recommendedName>
        <fullName evidence="4 12">tRNA uridine 5-carboxymethylaminomethyl modification enzyme MnmG</fullName>
    </recommendedName>
    <alternativeName>
        <fullName evidence="11 12">Glucose-inhibited division protein A</fullName>
    </alternativeName>
</protein>
<reference evidence="14 15" key="1">
    <citation type="submission" date="2017-03" db="EMBL/GenBank/DDBJ databases">
        <title>Genome sequence of Clostridium oryzae DSM 28571.</title>
        <authorList>
            <person name="Poehlein A."/>
            <person name="Daniel R."/>
        </authorList>
    </citation>
    <scope>NUCLEOTIDE SEQUENCE [LARGE SCALE GENOMIC DNA]</scope>
    <source>
        <strain evidence="14 15">DSM 28571</strain>
    </source>
</reference>
<dbReference type="Pfam" id="PF01134">
    <property type="entry name" value="GIDA"/>
    <property type="match status" value="1"/>
</dbReference>
<dbReference type="NCBIfam" id="TIGR00136">
    <property type="entry name" value="mnmG_gidA"/>
    <property type="match status" value="1"/>
</dbReference>
<evidence type="ECO:0000256" key="3">
    <source>
        <dbReference type="ARBA" id="ARBA00007653"/>
    </source>
</evidence>
<dbReference type="HAMAP" id="MF_00129">
    <property type="entry name" value="MnmG_GidA"/>
    <property type="match status" value="1"/>
</dbReference>
<dbReference type="AlphaFoldDB" id="A0A1V4IFE2"/>
<feature type="domain" description="tRNA uridine 5-carboxymethylaminomethyl modification enzyme C-terminal subdomain" evidence="13">
    <location>
        <begin position="545"/>
        <end position="616"/>
    </location>
</feature>
<gene>
    <name evidence="14" type="primary">mnmG_2</name>
    <name evidence="12" type="synonym">gidA</name>
    <name evidence="12" type="synonym">mnmG</name>
    <name evidence="14" type="ORF">CLORY_35070</name>
</gene>
<dbReference type="PANTHER" id="PTHR11806">
    <property type="entry name" value="GLUCOSE INHIBITED DIVISION PROTEIN A"/>
    <property type="match status" value="1"/>
</dbReference>
<comment type="subcellular location">
    <subcellularLocation>
        <location evidence="12">Cytoplasm</location>
    </subcellularLocation>
</comment>
<evidence type="ECO:0000256" key="1">
    <source>
        <dbReference type="ARBA" id="ARBA00001974"/>
    </source>
</evidence>
<dbReference type="InterPro" id="IPR040131">
    <property type="entry name" value="MnmG_N"/>
</dbReference>
<keyword evidence="7 12" id="KW-0819">tRNA processing</keyword>
<dbReference type="InterPro" id="IPR002218">
    <property type="entry name" value="MnmG-rel"/>
</dbReference>
<dbReference type="PROSITE" id="PS01281">
    <property type="entry name" value="GIDA_2"/>
    <property type="match status" value="1"/>
</dbReference>
<dbReference type="Gene3D" id="1.10.150.570">
    <property type="entry name" value="GidA associated domain, C-terminal subdomain"/>
    <property type="match status" value="1"/>
</dbReference>
<keyword evidence="9 12" id="KW-0520">NAD</keyword>
<evidence type="ECO:0000256" key="5">
    <source>
        <dbReference type="ARBA" id="ARBA00022490"/>
    </source>
</evidence>
<dbReference type="SUPFAM" id="SSF51905">
    <property type="entry name" value="FAD/NAD(P)-binding domain"/>
    <property type="match status" value="1"/>
</dbReference>
<evidence type="ECO:0000259" key="13">
    <source>
        <dbReference type="SMART" id="SM01228"/>
    </source>
</evidence>
<dbReference type="FunFam" id="3.50.50.60:FF:000002">
    <property type="entry name" value="tRNA uridine 5-carboxymethylaminomethyl modification enzyme MnmG"/>
    <property type="match status" value="1"/>
</dbReference>
<comment type="caution">
    <text evidence="14">The sequence shown here is derived from an EMBL/GenBank/DDBJ whole genome shotgun (WGS) entry which is preliminary data.</text>
</comment>
<dbReference type="GO" id="GO:0050660">
    <property type="term" value="F:flavin adenine dinucleotide binding"/>
    <property type="evidence" value="ECO:0007669"/>
    <property type="project" value="UniProtKB-UniRule"/>
</dbReference>
<evidence type="ECO:0000256" key="12">
    <source>
        <dbReference type="HAMAP-Rule" id="MF_00129"/>
    </source>
</evidence>
<evidence type="ECO:0000256" key="7">
    <source>
        <dbReference type="ARBA" id="ARBA00022694"/>
    </source>
</evidence>
<dbReference type="Gene3D" id="3.50.50.60">
    <property type="entry name" value="FAD/NAD(P)-binding domain"/>
    <property type="match status" value="2"/>
</dbReference>
<dbReference type="InterPro" id="IPR004416">
    <property type="entry name" value="MnmG"/>
</dbReference>
<evidence type="ECO:0000313" key="15">
    <source>
        <dbReference type="Proteomes" id="UP000190080"/>
    </source>
</evidence>
<dbReference type="OrthoDB" id="9815560at2"/>
<dbReference type="InterPro" id="IPR044920">
    <property type="entry name" value="MnmG_C_subdom_sf"/>
</dbReference>
<dbReference type="InterPro" id="IPR049312">
    <property type="entry name" value="GIDA_C_N"/>
</dbReference>
<dbReference type="Proteomes" id="UP000190080">
    <property type="component" value="Unassembled WGS sequence"/>
</dbReference>
<dbReference type="InterPro" id="IPR047001">
    <property type="entry name" value="MnmG_C_subdom"/>
</dbReference>
<keyword evidence="8 12" id="KW-0274">FAD</keyword>
<dbReference type="Gene3D" id="1.10.10.1800">
    <property type="entry name" value="tRNA uridine 5-carboxymethylaminomethyl modification enzyme MnmG/GidA"/>
    <property type="match status" value="1"/>
</dbReference>
<comment type="subunit">
    <text evidence="10 12">Homodimer. Heterotetramer of two MnmE and two MnmG subunits.</text>
</comment>
<comment type="cofactor">
    <cofactor evidence="1 12">
        <name>FAD</name>
        <dbReference type="ChEBI" id="CHEBI:57692"/>
    </cofactor>
</comment>
<evidence type="ECO:0000256" key="10">
    <source>
        <dbReference type="ARBA" id="ARBA00025948"/>
    </source>
</evidence>
<evidence type="ECO:0000256" key="9">
    <source>
        <dbReference type="ARBA" id="ARBA00023027"/>
    </source>
</evidence>
<evidence type="ECO:0000256" key="2">
    <source>
        <dbReference type="ARBA" id="ARBA00003717"/>
    </source>
</evidence>
<evidence type="ECO:0000256" key="6">
    <source>
        <dbReference type="ARBA" id="ARBA00022630"/>
    </source>
</evidence>
<dbReference type="InterPro" id="IPR026904">
    <property type="entry name" value="MnmG_C"/>
</dbReference>
<evidence type="ECO:0000256" key="4">
    <source>
        <dbReference type="ARBA" id="ARBA00020461"/>
    </source>
</evidence>
<name>A0A1V4IFE2_9CLOT</name>
<dbReference type="SMART" id="SM01228">
    <property type="entry name" value="GIDA_assoc_3"/>
    <property type="match status" value="1"/>
</dbReference>
<feature type="binding site" evidence="12">
    <location>
        <begin position="273"/>
        <end position="287"/>
    </location>
    <ligand>
        <name>NAD(+)</name>
        <dbReference type="ChEBI" id="CHEBI:57540"/>
    </ligand>
</feature>
<evidence type="ECO:0000313" key="14">
    <source>
        <dbReference type="EMBL" id="OPJ58673.1"/>
    </source>
</evidence>
<proteinExistence type="inferred from homology"/>
<dbReference type="Pfam" id="PF21680">
    <property type="entry name" value="GIDA_C_1st"/>
    <property type="match status" value="1"/>
</dbReference>
<dbReference type="GO" id="GO:0002098">
    <property type="term" value="P:tRNA wobble uridine modification"/>
    <property type="evidence" value="ECO:0007669"/>
    <property type="project" value="InterPro"/>
</dbReference>
<dbReference type="PROSITE" id="PS01280">
    <property type="entry name" value="GIDA_1"/>
    <property type="match status" value="1"/>
</dbReference>
<dbReference type="GO" id="GO:0005829">
    <property type="term" value="C:cytosol"/>
    <property type="evidence" value="ECO:0007669"/>
    <property type="project" value="TreeGrafter"/>
</dbReference>
<dbReference type="EMBL" id="MZGV01000053">
    <property type="protein sequence ID" value="OPJ58673.1"/>
    <property type="molecule type" value="Genomic_DNA"/>
</dbReference>
<evidence type="ECO:0000256" key="8">
    <source>
        <dbReference type="ARBA" id="ARBA00022827"/>
    </source>
</evidence>
<organism evidence="14 15">
    <name type="scientific">Clostridium oryzae</name>
    <dbReference type="NCBI Taxonomy" id="1450648"/>
    <lineage>
        <taxon>Bacteria</taxon>
        <taxon>Bacillati</taxon>
        <taxon>Bacillota</taxon>
        <taxon>Clostridia</taxon>
        <taxon>Eubacteriales</taxon>
        <taxon>Clostridiaceae</taxon>
        <taxon>Clostridium</taxon>
    </lineage>
</organism>
<keyword evidence="15" id="KW-1185">Reference proteome</keyword>
<feature type="binding site" evidence="12">
    <location>
        <begin position="14"/>
        <end position="19"/>
    </location>
    <ligand>
        <name>FAD</name>
        <dbReference type="ChEBI" id="CHEBI:57692"/>
    </ligand>
</feature>